<gene>
    <name evidence="1" type="ORF">CPT_Spivey_014</name>
</gene>
<name>A0A4D5ZH83_9CAUD</name>
<organism evidence="1 2">
    <name type="scientific">Klebsiella phage Spivey</name>
    <dbReference type="NCBI Taxonomy" id="2562542"/>
    <lineage>
        <taxon>Viruses</taxon>
        <taxon>Duplodnaviria</taxon>
        <taxon>Heunggongvirae</taxon>
        <taxon>Uroviricota</taxon>
        <taxon>Caudoviricetes</taxon>
        <taxon>Demerecviridae</taxon>
        <taxon>Sugarlandvirus</taxon>
        <taxon>Sugarlandvirus sugarland</taxon>
    </lineage>
</organism>
<sequence>MKRYKLVINSLITIEGSYYEFSHFVREVVANVIIKPQMVSWLIDVAQELVANKDSLSEKVTFEINNFEFKATLIIS</sequence>
<reference evidence="1 2" key="1">
    <citation type="submission" date="2019-03" db="EMBL/GenBank/DDBJ databases">
        <title>Complete genome sequence of Klebsiella pneumonaie siphophage Spivey.</title>
        <authorList>
            <person name="Lessor L."/>
            <person name="Michalik J."/>
            <person name="Gill J."/>
            <person name="Liu M."/>
        </authorList>
    </citation>
    <scope>NUCLEOTIDE SEQUENCE [LARGE SCALE GENOMIC DNA]</scope>
</reference>
<evidence type="ECO:0000313" key="1">
    <source>
        <dbReference type="EMBL" id="QBX06872.1"/>
    </source>
</evidence>
<accession>A0A4D5ZH83</accession>
<protein>
    <submittedName>
        <fullName evidence="1">Uncharacterized protein</fullName>
    </submittedName>
</protein>
<dbReference type="EMBL" id="MK630230">
    <property type="protein sequence ID" value="QBX06872.1"/>
    <property type="molecule type" value="Genomic_DNA"/>
</dbReference>
<proteinExistence type="predicted"/>
<dbReference type="Proteomes" id="UP000296189">
    <property type="component" value="Segment"/>
</dbReference>
<evidence type="ECO:0000313" key="2">
    <source>
        <dbReference type="Proteomes" id="UP000296189"/>
    </source>
</evidence>